<dbReference type="InterPro" id="IPR056647">
    <property type="entry name" value="DUF7745"/>
</dbReference>
<evidence type="ECO:0000259" key="1">
    <source>
        <dbReference type="Pfam" id="PF24924"/>
    </source>
</evidence>
<sequence>MRIWRTFYPVDRAFIQLIIGDLVRLAQCPVDWIFLKTTVEFWDPQHAVFNFQGTELTPTVEEYTALIQRPMPTPRGILVPNQFAVIQSQLSALLGLSTQKTHLRALHATVESYQRDACHGFLLLVFSTLLFPHALNLIDGAVSQVVLQAVGGHSYVEALLAETVRSLDYVREVRRGRMRGFPYLL</sequence>
<feature type="domain" description="DUF7745" evidence="1">
    <location>
        <begin position="19"/>
        <end position="178"/>
    </location>
</feature>
<organism evidence="2 3">
    <name type="scientific">Punica granatum</name>
    <name type="common">Pomegranate</name>
    <dbReference type="NCBI Taxonomy" id="22663"/>
    <lineage>
        <taxon>Eukaryota</taxon>
        <taxon>Viridiplantae</taxon>
        <taxon>Streptophyta</taxon>
        <taxon>Embryophyta</taxon>
        <taxon>Tracheophyta</taxon>
        <taxon>Spermatophyta</taxon>
        <taxon>Magnoliopsida</taxon>
        <taxon>eudicotyledons</taxon>
        <taxon>Gunneridae</taxon>
        <taxon>Pentapetalae</taxon>
        <taxon>rosids</taxon>
        <taxon>malvids</taxon>
        <taxon>Myrtales</taxon>
        <taxon>Lythraceae</taxon>
        <taxon>Punica</taxon>
    </lineage>
</organism>
<dbReference type="PANTHER" id="PTHR48154">
    <property type="entry name" value="PROTEIN, PUTATIVE-RELATED"/>
    <property type="match status" value="1"/>
</dbReference>
<evidence type="ECO:0000313" key="2">
    <source>
        <dbReference type="EMBL" id="PKH65726.1"/>
    </source>
</evidence>
<dbReference type="PANTHER" id="PTHR48154:SF1">
    <property type="entry name" value="PROTEIN, PUTATIVE-RELATED"/>
    <property type="match status" value="1"/>
</dbReference>
<reference evidence="2 3" key="1">
    <citation type="submission" date="2017-11" db="EMBL/GenBank/DDBJ databases">
        <title>De-novo sequencing of pomegranate (Punica granatum L.) genome.</title>
        <authorList>
            <person name="Akparov Z."/>
            <person name="Amiraslanov A."/>
            <person name="Hajiyeva S."/>
            <person name="Abbasov M."/>
            <person name="Kaur K."/>
            <person name="Hamwieh A."/>
            <person name="Solovyev V."/>
            <person name="Salamov A."/>
            <person name="Braich B."/>
            <person name="Kosarev P."/>
            <person name="Mahmoud A."/>
            <person name="Hajiyev E."/>
            <person name="Babayeva S."/>
            <person name="Izzatullayeva V."/>
            <person name="Mammadov A."/>
            <person name="Mammadov A."/>
            <person name="Sharifova S."/>
            <person name="Ojaghi J."/>
            <person name="Eynullazada K."/>
            <person name="Bayramov B."/>
            <person name="Abdulazimova A."/>
            <person name="Shahmuradov I."/>
        </authorList>
    </citation>
    <scope>NUCLEOTIDE SEQUENCE [LARGE SCALE GENOMIC DNA]</scope>
    <source>
        <strain evidence="3">cv. AG2017</strain>
        <tissue evidence="2">Leaf</tissue>
    </source>
</reference>
<evidence type="ECO:0000313" key="3">
    <source>
        <dbReference type="Proteomes" id="UP000233551"/>
    </source>
</evidence>
<protein>
    <recommendedName>
        <fullName evidence="1">DUF7745 domain-containing protein</fullName>
    </recommendedName>
</protein>
<dbReference type="EMBL" id="PGOL01044779">
    <property type="protein sequence ID" value="PKH65726.1"/>
    <property type="molecule type" value="Genomic_DNA"/>
</dbReference>
<accession>A0A2I0GQ72</accession>
<proteinExistence type="predicted"/>
<dbReference type="Pfam" id="PF24924">
    <property type="entry name" value="DUF7745"/>
    <property type="match status" value="1"/>
</dbReference>
<dbReference type="Proteomes" id="UP000233551">
    <property type="component" value="Unassembled WGS sequence"/>
</dbReference>
<dbReference type="AlphaFoldDB" id="A0A2I0GQ72"/>
<gene>
    <name evidence="2" type="ORF">CRG98_050165</name>
</gene>
<keyword evidence="3" id="KW-1185">Reference proteome</keyword>
<comment type="caution">
    <text evidence="2">The sequence shown here is derived from an EMBL/GenBank/DDBJ whole genome shotgun (WGS) entry which is preliminary data.</text>
</comment>
<name>A0A2I0GQ72_PUNGR</name>